<comment type="catalytic activity">
    <reaction evidence="1">
        <text>5-amino-6-(5-phospho-D-ribosylamino)uracil + H2O = 5,6-diaminouracil + D-ribose 5-phosphate</text>
        <dbReference type="Rhea" id="RHEA:55020"/>
        <dbReference type="ChEBI" id="CHEBI:15377"/>
        <dbReference type="ChEBI" id="CHEBI:46252"/>
        <dbReference type="ChEBI" id="CHEBI:58453"/>
        <dbReference type="ChEBI" id="CHEBI:78346"/>
    </reaction>
</comment>
<evidence type="ECO:0000313" key="4">
    <source>
        <dbReference type="EMBL" id="SBW22956.1"/>
    </source>
</evidence>
<feature type="domain" description="NADAR" evidence="3">
    <location>
        <begin position="10"/>
        <end position="148"/>
    </location>
</feature>
<evidence type="ECO:0000256" key="1">
    <source>
        <dbReference type="ARBA" id="ARBA00000022"/>
    </source>
</evidence>
<proteinExistence type="predicted"/>
<dbReference type="NCBIfam" id="TIGR02464">
    <property type="entry name" value="ribofla_fusion"/>
    <property type="match status" value="1"/>
</dbReference>
<protein>
    <recommendedName>
        <fullName evidence="3">NADAR domain-containing protein</fullName>
    </recommendedName>
</protein>
<accession>A0A1C3NZG4</accession>
<organism evidence="4 5">
    <name type="scientific">Candidatus Protofrankia californiensis</name>
    <dbReference type="NCBI Taxonomy" id="1839754"/>
    <lineage>
        <taxon>Bacteria</taxon>
        <taxon>Bacillati</taxon>
        <taxon>Actinomycetota</taxon>
        <taxon>Actinomycetes</taxon>
        <taxon>Frankiales</taxon>
        <taxon>Frankiaceae</taxon>
        <taxon>Protofrankia</taxon>
    </lineage>
</organism>
<sequence length="253" mass="28151">MAARDDAIRFHRLTDEYGCFTNFARYPVLLDGLVWPTSEHYFQSRKFTDQAHVERIRLATTPSQAARLGQTRATPLRRDWGKAREEVMRHVVRAKFLQHPPLAARLVGTGNRLLVEDTRGDHFWGDGGDGTGQNVNGHILMDLRAELREPDDVVTQVMARLDGWPNYRPWVLFDDAVVVVPTRPSSKRLVSVAASLLRTAAESPAITKLRPGEPFMVDGVGTLAVGADDAPLRRVRAAAKRLDVRRACAPAVG</sequence>
<dbReference type="Pfam" id="PF08719">
    <property type="entry name" value="NADAR"/>
    <property type="match status" value="1"/>
</dbReference>
<dbReference type="Proteomes" id="UP000199013">
    <property type="component" value="Unassembled WGS sequence"/>
</dbReference>
<dbReference type="SUPFAM" id="SSF143990">
    <property type="entry name" value="YbiA-like"/>
    <property type="match status" value="1"/>
</dbReference>
<reference evidence="5" key="1">
    <citation type="submission" date="2016-02" db="EMBL/GenBank/DDBJ databases">
        <authorList>
            <person name="Wibberg D."/>
        </authorList>
    </citation>
    <scope>NUCLEOTIDE SEQUENCE [LARGE SCALE GENOMIC DNA]</scope>
</reference>
<dbReference type="EMBL" id="FLUV01001406">
    <property type="protein sequence ID" value="SBW22956.1"/>
    <property type="molecule type" value="Genomic_DNA"/>
</dbReference>
<dbReference type="InterPro" id="IPR037238">
    <property type="entry name" value="YbiA-like_sf"/>
</dbReference>
<comment type="catalytic activity">
    <reaction evidence="2">
        <text>2,5-diamino-6-hydroxy-4-(5-phosphoribosylamino)-pyrimidine + H2O = 2,5,6-triamino-4-hydroxypyrimidine + D-ribose 5-phosphate</text>
        <dbReference type="Rhea" id="RHEA:23436"/>
        <dbReference type="ChEBI" id="CHEBI:15377"/>
        <dbReference type="ChEBI" id="CHEBI:58614"/>
        <dbReference type="ChEBI" id="CHEBI:78346"/>
        <dbReference type="ChEBI" id="CHEBI:137796"/>
    </reaction>
</comment>
<dbReference type="Gene3D" id="1.10.357.40">
    <property type="entry name" value="YbiA-like"/>
    <property type="match status" value="1"/>
</dbReference>
<dbReference type="AlphaFoldDB" id="A0A1C3NZG4"/>
<name>A0A1C3NZG4_9ACTN</name>
<evidence type="ECO:0000313" key="5">
    <source>
        <dbReference type="Proteomes" id="UP000199013"/>
    </source>
</evidence>
<dbReference type="CDD" id="cd15457">
    <property type="entry name" value="NADAR"/>
    <property type="match status" value="1"/>
</dbReference>
<dbReference type="InterPro" id="IPR012816">
    <property type="entry name" value="NADAR"/>
</dbReference>
<keyword evidence="5" id="KW-1185">Reference proteome</keyword>
<gene>
    <name evidence="4" type="ORF">FDG2_3358</name>
</gene>
<evidence type="ECO:0000259" key="3">
    <source>
        <dbReference type="Pfam" id="PF08719"/>
    </source>
</evidence>
<evidence type="ECO:0000256" key="2">
    <source>
        <dbReference type="ARBA" id="ARBA00000751"/>
    </source>
</evidence>